<dbReference type="SUPFAM" id="SSF55073">
    <property type="entry name" value="Nucleotide cyclase"/>
    <property type="match status" value="1"/>
</dbReference>
<accession>A0A066ZSU3</accession>
<evidence type="ECO:0008006" key="6">
    <source>
        <dbReference type="Google" id="ProtNLM"/>
    </source>
</evidence>
<dbReference type="SMART" id="SM00052">
    <property type="entry name" value="EAL"/>
    <property type="match status" value="1"/>
</dbReference>
<sequence length="738" mass="84689">MKFPQLTAKVYLAVFVMTMLGIYSFFHFQLYSETESLRSLAQTKTEALAKKELQHEIVTSIDRINQSLDQITYWDDVYKQLINRDSFPSWYLKTLRPSRLWRKNYLQLQLYNENGHLVAASPDKDFNPLPNNIPNHPLYFVVWHGKLVLIQFKPIYKPYTQNIIGYAGLATDFLPELNADEHLTHIKSGSLRLNLTKSLSTFLAADLPHYVSYQIFINPMNEYLWGWIQDFLIQVAILGLLISFMFVILFAHFIVRPLHQMTGYIERLKNSPNKLESPLNKRYILKEFERLKDAIYHYHKQIVSANIEIEEQRQIAHEQARVDALSHVMNRRAFEENWLKIIQNYPKNPRNLAFLLFDCDFFKAINDTYGHEIGDEIIRISASTIKRALPLDADLYRLGGDEFAAIVKDRSPEESVKIAEKCYEAISKFNFEQLLGINEKVVFSIGISIVTPDIANEVYLMNRQADIALYRAKKSLQKKISVYEHETEFEEAVLLSKKHVNAIVESLQCNNSLQIYGQTIVSLKDKNSSYKEALVRIKADDTLIQPVEILKVVHHRNLEIELDQCVLGTILTLLTQNKIPSGMGLSINISAQTLLQGNLPSLLIPFKRFLPEHKLVIEILESTLITNIDQATETLNSIRSEGFKVALDDFGSGYSSIKYLSWMPVDIVKFDMTLTQGLMTDDKSKNIIEKTAAMIRSAGYDLVMEGIETEEMKQAAISAGATHLQGYLFDKPSPLSQD</sequence>
<dbReference type="CDD" id="cd01949">
    <property type="entry name" value="GGDEF"/>
    <property type="match status" value="1"/>
</dbReference>
<dbReference type="InterPro" id="IPR029787">
    <property type="entry name" value="Nucleotide_cyclase"/>
</dbReference>
<feature type="domain" description="GGDEF" evidence="3">
    <location>
        <begin position="350"/>
        <end position="485"/>
    </location>
</feature>
<organism evidence="4 5">
    <name type="scientific">Hydrogenovibrio marinus</name>
    <dbReference type="NCBI Taxonomy" id="28885"/>
    <lineage>
        <taxon>Bacteria</taxon>
        <taxon>Pseudomonadati</taxon>
        <taxon>Pseudomonadota</taxon>
        <taxon>Gammaproteobacteria</taxon>
        <taxon>Thiotrichales</taxon>
        <taxon>Piscirickettsiaceae</taxon>
        <taxon>Hydrogenovibrio</taxon>
    </lineage>
</organism>
<keyword evidence="1" id="KW-0472">Membrane</keyword>
<dbReference type="NCBIfam" id="TIGR00254">
    <property type="entry name" value="GGDEF"/>
    <property type="match status" value="1"/>
</dbReference>
<name>A0A066ZSU3_HYDMR</name>
<feature type="domain" description="EAL" evidence="2">
    <location>
        <begin position="496"/>
        <end position="738"/>
    </location>
</feature>
<comment type="caution">
    <text evidence="4">The sequence shown here is derived from an EMBL/GenBank/DDBJ whole genome shotgun (WGS) entry which is preliminary data.</text>
</comment>
<evidence type="ECO:0000256" key="1">
    <source>
        <dbReference type="SAM" id="Phobius"/>
    </source>
</evidence>
<dbReference type="PANTHER" id="PTHR33121">
    <property type="entry name" value="CYCLIC DI-GMP PHOSPHODIESTERASE PDEF"/>
    <property type="match status" value="1"/>
</dbReference>
<dbReference type="InterPro" id="IPR043128">
    <property type="entry name" value="Rev_trsase/Diguanyl_cyclase"/>
</dbReference>
<dbReference type="Gene3D" id="3.30.70.270">
    <property type="match status" value="1"/>
</dbReference>
<gene>
    <name evidence="4" type="ORF">EI16_11635</name>
</gene>
<dbReference type="PROSITE" id="PS50887">
    <property type="entry name" value="GGDEF"/>
    <property type="match status" value="1"/>
</dbReference>
<dbReference type="Pfam" id="PF00563">
    <property type="entry name" value="EAL"/>
    <property type="match status" value="1"/>
</dbReference>
<dbReference type="AlphaFoldDB" id="A0A066ZSU3"/>
<evidence type="ECO:0000313" key="5">
    <source>
        <dbReference type="Proteomes" id="UP000027341"/>
    </source>
</evidence>
<evidence type="ECO:0000259" key="3">
    <source>
        <dbReference type="PROSITE" id="PS50887"/>
    </source>
</evidence>
<dbReference type="InterPro" id="IPR001633">
    <property type="entry name" value="EAL_dom"/>
</dbReference>
<dbReference type="InterPro" id="IPR035919">
    <property type="entry name" value="EAL_sf"/>
</dbReference>
<protein>
    <recommendedName>
        <fullName evidence="6">Diguanylate cyclase</fullName>
    </recommendedName>
</protein>
<keyword evidence="5" id="KW-1185">Reference proteome</keyword>
<dbReference type="Proteomes" id="UP000027341">
    <property type="component" value="Unassembled WGS sequence"/>
</dbReference>
<dbReference type="RefSeq" id="WP_029908047.1">
    <property type="nucleotide sequence ID" value="NZ_AP020335.1"/>
</dbReference>
<evidence type="ECO:0000313" key="4">
    <source>
        <dbReference type="EMBL" id="KDN96878.1"/>
    </source>
</evidence>
<dbReference type="Gene3D" id="3.20.20.450">
    <property type="entry name" value="EAL domain"/>
    <property type="match status" value="1"/>
</dbReference>
<dbReference type="STRING" id="28885.EI16_11635"/>
<feature type="transmembrane region" description="Helical" evidence="1">
    <location>
        <begin position="231"/>
        <end position="255"/>
    </location>
</feature>
<keyword evidence="1" id="KW-0812">Transmembrane</keyword>
<reference evidence="4 5" key="1">
    <citation type="submission" date="2014-04" db="EMBL/GenBank/DDBJ databases">
        <title>Draft genome sequence of Hydrogenovibrio marinus MH-110, a model organism for aerobic H2 metabolism.</title>
        <authorList>
            <person name="Cha H.J."/>
            <person name="Jo B.H."/>
            <person name="Hwang B.H."/>
        </authorList>
    </citation>
    <scope>NUCLEOTIDE SEQUENCE [LARGE SCALE GENOMIC DNA]</scope>
    <source>
        <strain evidence="4 5">MH-110</strain>
    </source>
</reference>
<dbReference type="InterPro" id="IPR000160">
    <property type="entry name" value="GGDEF_dom"/>
</dbReference>
<dbReference type="PROSITE" id="PS50883">
    <property type="entry name" value="EAL"/>
    <property type="match status" value="1"/>
</dbReference>
<dbReference type="SUPFAM" id="SSF141868">
    <property type="entry name" value="EAL domain-like"/>
    <property type="match status" value="1"/>
</dbReference>
<dbReference type="EMBL" id="JMIU01000001">
    <property type="protein sequence ID" value="KDN96878.1"/>
    <property type="molecule type" value="Genomic_DNA"/>
</dbReference>
<dbReference type="CDD" id="cd01948">
    <property type="entry name" value="EAL"/>
    <property type="match status" value="1"/>
</dbReference>
<proteinExistence type="predicted"/>
<dbReference type="Pfam" id="PF00990">
    <property type="entry name" value="GGDEF"/>
    <property type="match status" value="1"/>
</dbReference>
<dbReference type="PANTHER" id="PTHR33121:SF79">
    <property type="entry name" value="CYCLIC DI-GMP PHOSPHODIESTERASE PDED-RELATED"/>
    <property type="match status" value="1"/>
</dbReference>
<dbReference type="InterPro" id="IPR050706">
    <property type="entry name" value="Cyclic-di-GMP_PDE-like"/>
</dbReference>
<dbReference type="SMART" id="SM00267">
    <property type="entry name" value="GGDEF"/>
    <property type="match status" value="1"/>
</dbReference>
<keyword evidence="1" id="KW-1133">Transmembrane helix</keyword>
<evidence type="ECO:0000259" key="2">
    <source>
        <dbReference type="PROSITE" id="PS50883"/>
    </source>
</evidence>
<feature type="transmembrane region" description="Helical" evidence="1">
    <location>
        <begin position="6"/>
        <end position="26"/>
    </location>
</feature>
<dbReference type="GO" id="GO:0071111">
    <property type="term" value="F:cyclic-guanylate-specific phosphodiesterase activity"/>
    <property type="evidence" value="ECO:0007669"/>
    <property type="project" value="InterPro"/>
</dbReference>